<evidence type="ECO:0000256" key="3">
    <source>
        <dbReference type="ARBA" id="ARBA00023125"/>
    </source>
</evidence>
<comment type="caution">
    <text evidence="10">The sequence shown here is derived from an EMBL/GenBank/DDBJ whole genome shotgun (WGS) entry which is preliminary data.</text>
</comment>
<dbReference type="Gene3D" id="1.10.10.10">
    <property type="entry name" value="Winged helix-like DNA-binding domain superfamily/Winged helix DNA-binding domain"/>
    <property type="match status" value="1"/>
</dbReference>
<keyword evidence="3 7" id="KW-0238">DNA-binding</keyword>
<dbReference type="PANTHER" id="PTHR48111:SF73">
    <property type="entry name" value="ALKALINE PHOSPHATASE SYNTHESIS TRANSCRIPTIONAL REGULATORY PROTEIN PHOP"/>
    <property type="match status" value="1"/>
</dbReference>
<dbReference type="SMART" id="SM00862">
    <property type="entry name" value="Trans_reg_C"/>
    <property type="match status" value="1"/>
</dbReference>
<dbReference type="PANTHER" id="PTHR48111">
    <property type="entry name" value="REGULATOR OF RPOS"/>
    <property type="match status" value="1"/>
</dbReference>
<dbReference type="Pfam" id="PF00072">
    <property type="entry name" value="Response_reg"/>
    <property type="match status" value="1"/>
</dbReference>
<dbReference type="CDD" id="cd19937">
    <property type="entry name" value="REC_OmpR_BsPhoP-like"/>
    <property type="match status" value="1"/>
</dbReference>
<feature type="DNA-binding region" description="OmpR/PhoB-type" evidence="7">
    <location>
        <begin position="132"/>
        <end position="231"/>
    </location>
</feature>
<evidence type="ECO:0000313" key="11">
    <source>
        <dbReference type="Proteomes" id="UP001519921"/>
    </source>
</evidence>
<reference evidence="10 11" key="1">
    <citation type="submission" date="2021-07" db="EMBL/GenBank/DDBJ databases">
        <title>Clostridium weizhouense sp. nov., an anaerobic bacterium isolated from activated sludge of Petroleum wastewater.</title>
        <authorList>
            <person name="Li Q."/>
        </authorList>
    </citation>
    <scope>NUCLEOTIDE SEQUENCE [LARGE SCALE GENOMIC DNA]</scope>
    <source>
        <strain evidence="10 11">YB-6</strain>
    </source>
</reference>
<dbReference type="Gene3D" id="3.40.50.2300">
    <property type="match status" value="1"/>
</dbReference>
<keyword evidence="2" id="KW-0805">Transcription regulation</keyword>
<keyword evidence="6" id="KW-0597">Phosphoprotein</keyword>
<name>A0ABS7AME0_9CLOT</name>
<dbReference type="Pfam" id="PF00486">
    <property type="entry name" value="Trans_reg_C"/>
    <property type="match status" value="1"/>
</dbReference>
<evidence type="ECO:0000259" key="8">
    <source>
        <dbReference type="PROSITE" id="PS50110"/>
    </source>
</evidence>
<dbReference type="EMBL" id="JAHXPT010000004">
    <property type="protein sequence ID" value="MBW6409812.1"/>
    <property type="molecule type" value="Genomic_DNA"/>
</dbReference>
<dbReference type="RefSeq" id="WP_219778871.1">
    <property type="nucleotide sequence ID" value="NZ_JAHXPT010000004.1"/>
</dbReference>
<evidence type="ECO:0000256" key="4">
    <source>
        <dbReference type="ARBA" id="ARBA00023163"/>
    </source>
</evidence>
<dbReference type="InterPro" id="IPR001867">
    <property type="entry name" value="OmpR/PhoB-type_DNA-bd"/>
</dbReference>
<dbReference type="Gene3D" id="6.10.250.690">
    <property type="match status" value="1"/>
</dbReference>
<evidence type="ECO:0000256" key="7">
    <source>
        <dbReference type="PROSITE-ProRule" id="PRU01091"/>
    </source>
</evidence>
<evidence type="ECO:0000256" key="6">
    <source>
        <dbReference type="PROSITE-ProRule" id="PRU00169"/>
    </source>
</evidence>
<dbReference type="PROSITE" id="PS51755">
    <property type="entry name" value="OMPR_PHOB"/>
    <property type="match status" value="1"/>
</dbReference>
<dbReference type="InterPro" id="IPR039420">
    <property type="entry name" value="WalR-like"/>
</dbReference>
<evidence type="ECO:0000256" key="5">
    <source>
        <dbReference type="ARBA" id="ARBA00024867"/>
    </source>
</evidence>
<keyword evidence="11" id="KW-1185">Reference proteome</keyword>
<keyword evidence="4" id="KW-0804">Transcription</keyword>
<proteinExistence type="predicted"/>
<feature type="modified residue" description="4-aspartylphosphate" evidence="6">
    <location>
        <position position="54"/>
    </location>
</feature>
<evidence type="ECO:0000256" key="2">
    <source>
        <dbReference type="ARBA" id="ARBA00023015"/>
    </source>
</evidence>
<sequence>MAEEKVLIVDDEEHIIELLKFNLMNAGYKVFEAYNGIDALKIAKEENPNLVLLDLMLPGIDGFDVCKEIKRNKNTKNISIIMLTAKGEEIDKILGLELGADDYITKPFSVRELLARVKAVLRRAYSNIDFDENIYESQSLKVDFERHEVFVNNNKIELTLKEFELLQILIKNKGKILQRETLLDKIWGYEYIGETRTVDVHIRYLRKKIEADDKNPKFIETIRGVGYRFNQEEK</sequence>
<dbReference type="SMART" id="SM00448">
    <property type="entry name" value="REC"/>
    <property type="match status" value="1"/>
</dbReference>
<dbReference type="InterPro" id="IPR016032">
    <property type="entry name" value="Sig_transdc_resp-reg_C-effctor"/>
</dbReference>
<dbReference type="InterPro" id="IPR036388">
    <property type="entry name" value="WH-like_DNA-bd_sf"/>
</dbReference>
<dbReference type="InterPro" id="IPR011006">
    <property type="entry name" value="CheY-like_superfamily"/>
</dbReference>
<evidence type="ECO:0000256" key="1">
    <source>
        <dbReference type="ARBA" id="ARBA00018672"/>
    </source>
</evidence>
<evidence type="ECO:0000313" key="10">
    <source>
        <dbReference type="EMBL" id="MBW6409812.1"/>
    </source>
</evidence>
<evidence type="ECO:0000259" key="9">
    <source>
        <dbReference type="PROSITE" id="PS51755"/>
    </source>
</evidence>
<accession>A0ABS7AME0</accession>
<dbReference type="CDD" id="cd00383">
    <property type="entry name" value="trans_reg_C"/>
    <property type="match status" value="1"/>
</dbReference>
<dbReference type="PROSITE" id="PS50110">
    <property type="entry name" value="RESPONSE_REGULATORY"/>
    <property type="match status" value="1"/>
</dbReference>
<dbReference type="Proteomes" id="UP001519921">
    <property type="component" value="Unassembled WGS sequence"/>
</dbReference>
<comment type="function">
    <text evidence="5">May play the central regulatory role in sporulation. It may be an element of the effector pathway responsible for the activation of sporulation genes in response to nutritional stress. Spo0A may act in concert with spo0H (a sigma factor) to control the expression of some genes that are critical to the sporulation process.</text>
</comment>
<feature type="domain" description="Response regulatory" evidence="8">
    <location>
        <begin position="5"/>
        <end position="121"/>
    </location>
</feature>
<feature type="domain" description="OmpR/PhoB-type" evidence="9">
    <location>
        <begin position="132"/>
        <end position="231"/>
    </location>
</feature>
<organism evidence="10 11">
    <name type="scientific">Clostridium weizhouense</name>
    <dbReference type="NCBI Taxonomy" id="2859781"/>
    <lineage>
        <taxon>Bacteria</taxon>
        <taxon>Bacillati</taxon>
        <taxon>Bacillota</taxon>
        <taxon>Clostridia</taxon>
        <taxon>Eubacteriales</taxon>
        <taxon>Clostridiaceae</taxon>
        <taxon>Clostridium</taxon>
    </lineage>
</organism>
<dbReference type="InterPro" id="IPR001789">
    <property type="entry name" value="Sig_transdc_resp-reg_receiver"/>
</dbReference>
<protein>
    <recommendedName>
        <fullName evidence="1">Stage 0 sporulation protein A homolog</fullName>
    </recommendedName>
</protein>
<gene>
    <name evidence="10" type="ORF">KYD98_06885</name>
</gene>
<dbReference type="SUPFAM" id="SSF52172">
    <property type="entry name" value="CheY-like"/>
    <property type="match status" value="1"/>
</dbReference>
<dbReference type="SUPFAM" id="SSF46894">
    <property type="entry name" value="C-terminal effector domain of the bipartite response regulators"/>
    <property type="match status" value="1"/>
</dbReference>